<dbReference type="Gene3D" id="1.20.1260.10">
    <property type="match status" value="1"/>
</dbReference>
<dbReference type="InterPro" id="IPR047114">
    <property type="entry name" value="YciF"/>
</dbReference>
<evidence type="ECO:0000313" key="1">
    <source>
        <dbReference type="EMBL" id="ARJ68595.1"/>
    </source>
</evidence>
<reference evidence="1 2" key="1">
    <citation type="submission" date="2017-03" db="EMBL/GenBank/DDBJ databases">
        <title>Genome sequence of Paracoccus contaminans isolated from a water microcosm.</title>
        <authorList>
            <person name="Aurass P."/>
            <person name="Karste S."/>
            <person name="Trost E."/>
            <person name="Glaeser S.P."/>
            <person name="Kaempfer P."/>
            <person name="Flieger A."/>
        </authorList>
    </citation>
    <scope>NUCLEOTIDE SEQUENCE [LARGE SCALE GENOMIC DNA]</scope>
    <source>
        <strain evidence="2">RKI 16-01929T\LMG 29738T\CCM 8701T\CIP 111112T</strain>
    </source>
</reference>
<dbReference type="SUPFAM" id="SSF47240">
    <property type="entry name" value="Ferritin-like"/>
    <property type="match status" value="1"/>
</dbReference>
<organism evidence="1 2">
    <name type="scientific">Paracoccus contaminans</name>
    <dbReference type="NCBI Taxonomy" id="1945662"/>
    <lineage>
        <taxon>Bacteria</taxon>
        <taxon>Pseudomonadati</taxon>
        <taxon>Pseudomonadota</taxon>
        <taxon>Alphaproteobacteria</taxon>
        <taxon>Rhodobacterales</taxon>
        <taxon>Paracoccaceae</taxon>
        <taxon>Paracoccus</taxon>
    </lineage>
</organism>
<dbReference type="InterPro" id="IPR012347">
    <property type="entry name" value="Ferritin-like"/>
</dbReference>
<sequence length="166" mass="17969">MAAIKNLEDLYLDGVKDLYSACKQTIPVTEELLAAARNDDLKKALQASLEGTRKGMAQMEKLARAHGEEPSGEHCKGMEGLVAEARKHALEADFGDDEVQDAAIIGQYQRLAHYAITGYGTLKAWATRLDFSDDVAVLDDCTASTYEGDETMTRIAVKGGVNKAAM</sequence>
<dbReference type="AlphaFoldDB" id="A0A1W6CUU0"/>
<dbReference type="Pfam" id="PF05974">
    <property type="entry name" value="DUF892"/>
    <property type="match status" value="1"/>
</dbReference>
<dbReference type="EMBL" id="CP020612">
    <property type="protein sequence ID" value="ARJ68595.1"/>
    <property type="molecule type" value="Genomic_DNA"/>
</dbReference>
<evidence type="ECO:0000313" key="2">
    <source>
        <dbReference type="Proteomes" id="UP000193017"/>
    </source>
</evidence>
<dbReference type="RefSeq" id="WP_085376707.1">
    <property type="nucleotide sequence ID" value="NZ_CP020612.1"/>
</dbReference>
<dbReference type="PANTHER" id="PTHR30565">
    <property type="entry name" value="PROTEIN YCIF"/>
    <property type="match status" value="1"/>
</dbReference>
<dbReference type="STRING" id="1945662.B0A89_01985"/>
<dbReference type="Proteomes" id="UP000193017">
    <property type="component" value="Chromosome"/>
</dbReference>
<gene>
    <name evidence="1" type="ORF">B0A89_01985</name>
</gene>
<dbReference type="OrthoDB" id="9795056at2"/>
<dbReference type="InterPro" id="IPR009078">
    <property type="entry name" value="Ferritin-like_SF"/>
</dbReference>
<proteinExistence type="predicted"/>
<keyword evidence="2" id="KW-1185">Reference proteome</keyword>
<dbReference type="InterPro" id="IPR010287">
    <property type="entry name" value="DUF892_YciF-like"/>
</dbReference>
<dbReference type="PANTHER" id="PTHR30565:SF9">
    <property type="entry name" value="PROTEIN YCIF"/>
    <property type="match status" value="1"/>
</dbReference>
<protein>
    <submittedName>
        <fullName evidence="1">Uncharacterized protein</fullName>
    </submittedName>
</protein>
<dbReference type="KEGG" id="pcon:B0A89_01985"/>
<name>A0A1W6CUU0_9RHOB</name>
<accession>A0A1W6CUU0</accession>